<accession>A0ABX7I693</accession>
<dbReference type="PROSITE" id="PS51257">
    <property type="entry name" value="PROKAR_LIPOPROTEIN"/>
    <property type="match status" value="1"/>
</dbReference>
<evidence type="ECO:0000256" key="1">
    <source>
        <dbReference type="SAM" id="Phobius"/>
    </source>
</evidence>
<evidence type="ECO:0000313" key="3">
    <source>
        <dbReference type="Proteomes" id="UP000612680"/>
    </source>
</evidence>
<keyword evidence="1" id="KW-1133">Transmembrane helix</keyword>
<gene>
    <name evidence="2" type="ORF">HWI92_12255</name>
</gene>
<feature type="transmembrane region" description="Helical" evidence="1">
    <location>
        <begin position="30"/>
        <end position="49"/>
    </location>
</feature>
<dbReference type="EMBL" id="CP056775">
    <property type="protein sequence ID" value="QRR01621.1"/>
    <property type="molecule type" value="Genomic_DNA"/>
</dbReference>
<proteinExistence type="predicted"/>
<evidence type="ECO:0008006" key="4">
    <source>
        <dbReference type="Google" id="ProtNLM"/>
    </source>
</evidence>
<name>A0ABX7I693_9BACT</name>
<reference evidence="2 3" key="1">
    <citation type="submission" date="2020-06" db="EMBL/GenBank/DDBJ databases">
        <title>Dyadobacter sandarakinus sp. nov., isolated from the soil of the Arctic Yellow River Station.</title>
        <authorList>
            <person name="Zhang Y."/>
            <person name="Peng F."/>
        </authorList>
    </citation>
    <scope>NUCLEOTIDE SEQUENCE [LARGE SCALE GENOMIC DNA]</scope>
    <source>
        <strain evidence="2 3">Q3-56</strain>
    </source>
</reference>
<keyword evidence="3" id="KW-1185">Reference proteome</keyword>
<dbReference type="Proteomes" id="UP000612680">
    <property type="component" value="Chromosome"/>
</dbReference>
<keyword evidence="1" id="KW-0472">Membrane</keyword>
<protein>
    <recommendedName>
        <fullName evidence="4">Phosphatidate cytidylyltransferase</fullName>
    </recommendedName>
</protein>
<dbReference type="RefSeq" id="WP_204655374.1">
    <property type="nucleotide sequence ID" value="NZ_CP056775.1"/>
</dbReference>
<keyword evidence="1" id="KW-0812">Transmembrane</keyword>
<organism evidence="2 3">
    <name type="scientific">Dyadobacter sandarakinus</name>
    <dbReference type="NCBI Taxonomy" id="2747268"/>
    <lineage>
        <taxon>Bacteria</taxon>
        <taxon>Pseudomonadati</taxon>
        <taxon>Bacteroidota</taxon>
        <taxon>Cytophagia</taxon>
        <taxon>Cytophagales</taxon>
        <taxon>Spirosomataceae</taxon>
        <taxon>Dyadobacter</taxon>
    </lineage>
</organism>
<evidence type="ECO:0000313" key="2">
    <source>
        <dbReference type="EMBL" id="QRR01621.1"/>
    </source>
</evidence>
<sequence length="58" mass="6313">MKAFINFLVVLLIAVSFTSCQMVGDIFKTGVWTGIILVVAIIAIVIWALSRVFGGGRR</sequence>